<dbReference type="Proteomes" id="UP000600565">
    <property type="component" value="Unassembled WGS sequence"/>
</dbReference>
<dbReference type="PANTHER" id="PTHR10443">
    <property type="entry name" value="MICROSOMAL DIPEPTIDASE"/>
    <property type="match status" value="1"/>
</dbReference>
<dbReference type="InterPro" id="IPR032466">
    <property type="entry name" value="Metal_Hydrolase"/>
</dbReference>
<accession>A0ABR8XQG3</accession>
<gene>
    <name evidence="1" type="ORF">H9632_13980</name>
</gene>
<dbReference type="PANTHER" id="PTHR10443:SF12">
    <property type="entry name" value="DIPEPTIDASE"/>
    <property type="match status" value="1"/>
</dbReference>
<name>A0ABR8XQG3_9BACL</name>
<organism evidence="1 2">
    <name type="scientific">Solibacillus merdavium</name>
    <dbReference type="NCBI Taxonomy" id="2762218"/>
    <lineage>
        <taxon>Bacteria</taxon>
        <taxon>Bacillati</taxon>
        <taxon>Bacillota</taxon>
        <taxon>Bacilli</taxon>
        <taxon>Bacillales</taxon>
        <taxon>Caryophanaceae</taxon>
        <taxon>Solibacillus</taxon>
    </lineage>
</organism>
<keyword evidence="2" id="KW-1185">Reference proteome</keyword>
<evidence type="ECO:0000313" key="2">
    <source>
        <dbReference type="Proteomes" id="UP000600565"/>
    </source>
</evidence>
<sequence>MSIPIIDLHCDALLRMHKHGYEFFNTPELDVNYEKLVNGHVIAQAFAIYVHPELSLVEKRATAIKQIEYFRNEVLREGVVHIKKWADFETLQPGQIGAFLTIEGVDFFGGDFKIWHPFHQLGVLSIGLTWNFPNEAADGAHSHYGRGVTPFGKEIITLNNQHKIFTDVSHLNEQSFWDVIEYADYVIASHSNARAVCNHVRNLNDAQIRAMIEKNAPIHIVFYPEFINGTTSASMGDVIRHIDYICSLGGKDLIGFGSDFDGIDFKVAGLEHAGMYQNFINELLKYYSEEQVRGFAYANFLNHIPR</sequence>
<reference evidence="1 2" key="1">
    <citation type="submission" date="2020-08" db="EMBL/GenBank/DDBJ databases">
        <title>A Genomic Blueprint of the Chicken Gut Microbiome.</title>
        <authorList>
            <person name="Gilroy R."/>
            <person name="Ravi A."/>
            <person name="Getino M."/>
            <person name="Pursley I."/>
            <person name="Horton D.L."/>
            <person name="Alikhan N.-F."/>
            <person name="Baker D."/>
            <person name="Gharbi K."/>
            <person name="Hall N."/>
            <person name="Watson M."/>
            <person name="Adriaenssens E.M."/>
            <person name="Foster-Nyarko E."/>
            <person name="Jarju S."/>
            <person name="Secka A."/>
            <person name="Antonio M."/>
            <person name="Oren A."/>
            <person name="Chaudhuri R."/>
            <person name="La Ragione R.M."/>
            <person name="Hildebrand F."/>
            <person name="Pallen M.J."/>
        </authorList>
    </citation>
    <scope>NUCLEOTIDE SEQUENCE [LARGE SCALE GENOMIC DNA]</scope>
    <source>
        <strain evidence="1 2">Sa1YVA6</strain>
    </source>
</reference>
<dbReference type="InterPro" id="IPR008257">
    <property type="entry name" value="Pept_M19"/>
</dbReference>
<comment type="caution">
    <text evidence="1">The sequence shown here is derived from an EMBL/GenBank/DDBJ whole genome shotgun (WGS) entry which is preliminary data.</text>
</comment>
<dbReference type="EMBL" id="JACSPW010000013">
    <property type="protein sequence ID" value="MBD8034175.1"/>
    <property type="molecule type" value="Genomic_DNA"/>
</dbReference>
<evidence type="ECO:0000313" key="1">
    <source>
        <dbReference type="EMBL" id="MBD8034175.1"/>
    </source>
</evidence>
<dbReference type="Gene3D" id="3.20.20.140">
    <property type="entry name" value="Metal-dependent hydrolases"/>
    <property type="match status" value="1"/>
</dbReference>
<proteinExistence type="predicted"/>
<dbReference type="Pfam" id="PF01244">
    <property type="entry name" value="Peptidase_M19"/>
    <property type="match status" value="1"/>
</dbReference>
<dbReference type="CDD" id="cd01301">
    <property type="entry name" value="rDP_like"/>
    <property type="match status" value="1"/>
</dbReference>
<dbReference type="RefSeq" id="WP_191704678.1">
    <property type="nucleotide sequence ID" value="NZ_JACSPW010000013.1"/>
</dbReference>
<dbReference type="PROSITE" id="PS51365">
    <property type="entry name" value="RENAL_DIPEPTIDASE_2"/>
    <property type="match status" value="1"/>
</dbReference>
<protein>
    <submittedName>
        <fullName evidence="1">Membrane dipeptidase</fullName>
    </submittedName>
</protein>
<dbReference type="SUPFAM" id="SSF51556">
    <property type="entry name" value="Metallo-dependent hydrolases"/>
    <property type="match status" value="1"/>
</dbReference>